<sequence>MVSSVTGWWDGVELWLVQSPFVLQFVLVLVILAPLCWLAAFLIDRGVDRFFAFFARRSGRTPQPDDVREAVDTGVRRATGGSA</sequence>
<protein>
    <submittedName>
        <fullName evidence="3">Uncharacterized protein</fullName>
    </submittedName>
</protein>
<keyword evidence="4" id="KW-1185">Reference proteome</keyword>
<keyword evidence="2" id="KW-0472">Membrane</keyword>
<name>A0A221W8Y3_9PSEU</name>
<feature type="region of interest" description="Disordered" evidence="1">
    <location>
        <begin position="59"/>
        <end position="83"/>
    </location>
</feature>
<dbReference type="RefSeq" id="WP_157737001.1">
    <property type="nucleotide sequence ID" value="NZ_CP022521.1"/>
</dbReference>
<organism evidence="3 4">
    <name type="scientific">Actinoalloteichus hoggarensis</name>
    <dbReference type="NCBI Taxonomy" id="1470176"/>
    <lineage>
        <taxon>Bacteria</taxon>
        <taxon>Bacillati</taxon>
        <taxon>Actinomycetota</taxon>
        <taxon>Actinomycetes</taxon>
        <taxon>Pseudonocardiales</taxon>
        <taxon>Pseudonocardiaceae</taxon>
        <taxon>Actinoalloteichus</taxon>
    </lineage>
</organism>
<feature type="compositionally biased region" description="Basic and acidic residues" evidence="1">
    <location>
        <begin position="63"/>
        <end position="75"/>
    </location>
</feature>
<accession>A0A221W8Y3</accession>
<dbReference type="AlphaFoldDB" id="A0A221W8Y3"/>
<feature type="transmembrane region" description="Helical" evidence="2">
    <location>
        <begin position="20"/>
        <end position="43"/>
    </location>
</feature>
<gene>
    <name evidence="3" type="ORF">AHOG_22590</name>
</gene>
<keyword evidence="2" id="KW-1133">Transmembrane helix</keyword>
<dbReference type="Proteomes" id="UP000204221">
    <property type="component" value="Chromosome"/>
</dbReference>
<dbReference type="KEGG" id="ahg:AHOG_22590"/>
<evidence type="ECO:0000256" key="2">
    <source>
        <dbReference type="SAM" id="Phobius"/>
    </source>
</evidence>
<keyword evidence="2" id="KW-0812">Transmembrane</keyword>
<evidence type="ECO:0000313" key="3">
    <source>
        <dbReference type="EMBL" id="ASO22131.1"/>
    </source>
</evidence>
<evidence type="ECO:0000313" key="4">
    <source>
        <dbReference type="Proteomes" id="UP000204221"/>
    </source>
</evidence>
<dbReference type="EMBL" id="CP022521">
    <property type="protein sequence ID" value="ASO22131.1"/>
    <property type="molecule type" value="Genomic_DNA"/>
</dbReference>
<evidence type="ECO:0000256" key="1">
    <source>
        <dbReference type="SAM" id="MobiDB-lite"/>
    </source>
</evidence>
<proteinExistence type="predicted"/>
<reference evidence="3 4" key="1">
    <citation type="submission" date="2017-07" db="EMBL/GenBank/DDBJ databases">
        <title>Complete genome sequence of Actinoalloteichus hoggarensis DSM 45943, type strain of Actinoalloteichus hoggarensis.</title>
        <authorList>
            <person name="Ruckert C."/>
            <person name="Nouioui I."/>
            <person name="Willmese J."/>
            <person name="van Wezel G."/>
            <person name="Klenk H.-P."/>
            <person name="Kalinowski J."/>
            <person name="Zotchev S.B."/>
        </authorList>
    </citation>
    <scope>NUCLEOTIDE SEQUENCE [LARGE SCALE GENOMIC DNA]</scope>
    <source>
        <strain evidence="3 4">DSM 45943</strain>
    </source>
</reference>